<sequence>MTSPLPPSLPALDAGELLKVHVDRSWMTGSSVGSTRKRATCNRCRHRWTIETDKIQQTLPRPAFTA</sequence>
<keyword evidence="2" id="KW-1185">Reference proteome</keyword>
<dbReference type="EMBL" id="PYDT01000010">
    <property type="protein sequence ID" value="THU46395.1"/>
    <property type="molecule type" value="Genomic_DNA"/>
</dbReference>
<dbReference type="AlphaFoldDB" id="A0A4S8IE06"/>
<accession>A0A4S8IE06</accession>
<name>A0A4S8IE06_MUSBA</name>
<organism evidence="1 2">
    <name type="scientific">Musa balbisiana</name>
    <name type="common">Banana</name>
    <dbReference type="NCBI Taxonomy" id="52838"/>
    <lineage>
        <taxon>Eukaryota</taxon>
        <taxon>Viridiplantae</taxon>
        <taxon>Streptophyta</taxon>
        <taxon>Embryophyta</taxon>
        <taxon>Tracheophyta</taxon>
        <taxon>Spermatophyta</taxon>
        <taxon>Magnoliopsida</taxon>
        <taxon>Liliopsida</taxon>
        <taxon>Zingiberales</taxon>
        <taxon>Musaceae</taxon>
        <taxon>Musa</taxon>
    </lineage>
</organism>
<evidence type="ECO:0000313" key="2">
    <source>
        <dbReference type="Proteomes" id="UP000317650"/>
    </source>
</evidence>
<reference evidence="1 2" key="1">
    <citation type="journal article" date="2019" name="Nat. Plants">
        <title>Genome sequencing of Musa balbisiana reveals subgenome evolution and function divergence in polyploid bananas.</title>
        <authorList>
            <person name="Yao X."/>
        </authorList>
    </citation>
    <scope>NUCLEOTIDE SEQUENCE [LARGE SCALE GENOMIC DNA]</scope>
    <source>
        <strain evidence="2">cv. DH-PKW</strain>
        <tissue evidence="1">Leaves</tissue>
    </source>
</reference>
<dbReference type="Proteomes" id="UP000317650">
    <property type="component" value="Chromosome 9"/>
</dbReference>
<gene>
    <name evidence="1" type="ORF">C4D60_Mb09t04500</name>
</gene>
<evidence type="ECO:0000313" key="1">
    <source>
        <dbReference type="EMBL" id="THU46395.1"/>
    </source>
</evidence>
<comment type="caution">
    <text evidence="1">The sequence shown here is derived from an EMBL/GenBank/DDBJ whole genome shotgun (WGS) entry which is preliminary data.</text>
</comment>
<protein>
    <submittedName>
        <fullName evidence="1">Uncharacterized protein</fullName>
    </submittedName>
</protein>
<proteinExistence type="predicted"/>